<dbReference type="InterPro" id="IPR010982">
    <property type="entry name" value="Lambda_DNA-bd_dom_sf"/>
</dbReference>
<evidence type="ECO:0000259" key="1">
    <source>
        <dbReference type="PROSITE" id="PS50943"/>
    </source>
</evidence>
<sequence length="281" mass="31290">MGSGRKAVTKAALVQFGNELQRLRRVADLSQRELAKATLISHQMLGAVERAERAPRKSFAEKADEVLGARGALLRLWPGGQEGYPHGFKEYVDLECEARAIHDFQTQVVPGFFQTRDYARAVLSASWPPSEDGEVERLLNTRIARQEILDREQPPLMWSVLDESVLRRPMGPREVMIAQLQHLLELAARTRVRLQVLPFAKGVHAALDGAFTVLDMEGGERMAYAEIPGSGRVTADADEVEQCALRFGVLRSMSLSPDESVDFISRYKEAHSHGIDPFSLA</sequence>
<dbReference type="SMART" id="SM00530">
    <property type="entry name" value="HTH_XRE"/>
    <property type="match status" value="1"/>
</dbReference>
<dbReference type="Pfam" id="PF19054">
    <property type="entry name" value="DUF5753"/>
    <property type="match status" value="1"/>
</dbReference>
<name>A0ABU2M4V9_9ACTN</name>
<gene>
    <name evidence="2" type="ORF">RM479_04285</name>
</gene>
<comment type="caution">
    <text evidence="2">The sequence shown here is derived from an EMBL/GenBank/DDBJ whole genome shotgun (WGS) entry which is preliminary data.</text>
</comment>
<dbReference type="CDD" id="cd00093">
    <property type="entry name" value="HTH_XRE"/>
    <property type="match status" value="1"/>
</dbReference>
<dbReference type="RefSeq" id="WP_311510377.1">
    <property type="nucleotide sequence ID" value="NZ_JAVREP010000001.1"/>
</dbReference>
<evidence type="ECO:0000313" key="3">
    <source>
        <dbReference type="Proteomes" id="UP001183390"/>
    </source>
</evidence>
<organism evidence="2 3">
    <name type="scientific">Nocardiopsis lambiniae</name>
    <dbReference type="NCBI Taxonomy" id="3075539"/>
    <lineage>
        <taxon>Bacteria</taxon>
        <taxon>Bacillati</taxon>
        <taxon>Actinomycetota</taxon>
        <taxon>Actinomycetes</taxon>
        <taxon>Streptosporangiales</taxon>
        <taxon>Nocardiopsidaceae</taxon>
        <taxon>Nocardiopsis</taxon>
    </lineage>
</organism>
<accession>A0ABU2M4V9</accession>
<keyword evidence="3" id="KW-1185">Reference proteome</keyword>
<protein>
    <submittedName>
        <fullName evidence="2">Helix-turn-helix transcriptional regulator</fullName>
    </submittedName>
</protein>
<dbReference type="Gene3D" id="1.10.260.40">
    <property type="entry name" value="lambda repressor-like DNA-binding domains"/>
    <property type="match status" value="1"/>
</dbReference>
<dbReference type="SUPFAM" id="SSF47413">
    <property type="entry name" value="lambda repressor-like DNA-binding domains"/>
    <property type="match status" value="1"/>
</dbReference>
<proteinExistence type="predicted"/>
<dbReference type="EMBL" id="JAVREP010000001">
    <property type="protein sequence ID" value="MDT0327624.1"/>
    <property type="molecule type" value="Genomic_DNA"/>
</dbReference>
<dbReference type="PROSITE" id="PS50943">
    <property type="entry name" value="HTH_CROC1"/>
    <property type="match status" value="1"/>
</dbReference>
<dbReference type="Proteomes" id="UP001183390">
    <property type="component" value="Unassembled WGS sequence"/>
</dbReference>
<evidence type="ECO:0000313" key="2">
    <source>
        <dbReference type="EMBL" id="MDT0327624.1"/>
    </source>
</evidence>
<dbReference type="Pfam" id="PF13560">
    <property type="entry name" value="HTH_31"/>
    <property type="match status" value="1"/>
</dbReference>
<dbReference type="InterPro" id="IPR001387">
    <property type="entry name" value="Cro/C1-type_HTH"/>
</dbReference>
<dbReference type="InterPro" id="IPR043917">
    <property type="entry name" value="DUF5753"/>
</dbReference>
<feature type="domain" description="HTH cro/C1-type" evidence="1">
    <location>
        <begin position="20"/>
        <end position="74"/>
    </location>
</feature>
<reference evidence="3" key="1">
    <citation type="submission" date="2023-07" db="EMBL/GenBank/DDBJ databases">
        <title>30 novel species of actinomycetes from the DSMZ collection.</title>
        <authorList>
            <person name="Nouioui I."/>
        </authorList>
    </citation>
    <scope>NUCLEOTIDE SEQUENCE [LARGE SCALE GENOMIC DNA]</scope>
    <source>
        <strain evidence="3">DSM 44743</strain>
    </source>
</reference>